<feature type="region of interest" description="Disordered" evidence="50">
    <location>
        <begin position="4708"/>
        <end position="4919"/>
    </location>
</feature>
<feature type="transmembrane region" description="Helical" evidence="51">
    <location>
        <begin position="464"/>
        <end position="482"/>
    </location>
</feature>
<dbReference type="GO" id="GO:0008270">
    <property type="term" value="F:zinc ion binding"/>
    <property type="evidence" value="ECO:0007669"/>
    <property type="project" value="InterPro"/>
</dbReference>
<evidence type="ECO:0000256" key="14">
    <source>
        <dbReference type="ARBA" id="ARBA00011599"/>
    </source>
</evidence>
<dbReference type="PROSITE" id="PS00755">
    <property type="entry name" value="SECY_1"/>
    <property type="match status" value="1"/>
</dbReference>
<comment type="similarity">
    <text evidence="8">Belongs to the RNA polymerase alpha chain family.</text>
</comment>
<dbReference type="PROSITE" id="PS50159">
    <property type="entry name" value="RIBOSOMAL_S13_2"/>
    <property type="match status" value="1"/>
</dbReference>
<dbReference type="HAMAP" id="MF_01306_B">
    <property type="entry name" value="Ribosomal_uS4_B"/>
    <property type="match status" value="1"/>
</dbReference>
<dbReference type="GO" id="GO:0008237">
    <property type="term" value="F:metallopeptidase activity"/>
    <property type="evidence" value="ECO:0007669"/>
    <property type="project" value="InterPro"/>
</dbReference>
<dbReference type="SUPFAM" id="SSF103491">
    <property type="entry name" value="Preprotein translocase SecY subunit"/>
    <property type="match status" value="1"/>
</dbReference>
<keyword evidence="28" id="KW-0811">Translocation</keyword>
<feature type="region of interest" description="Disordered" evidence="50">
    <location>
        <begin position="3425"/>
        <end position="3560"/>
    </location>
</feature>
<dbReference type="InterPro" id="IPR036373">
    <property type="entry name" value="Ribosomal_bL17_sf"/>
</dbReference>
<feature type="compositionally biased region" description="Basic and acidic residues" evidence="50">
    <location>
        <begin position="4576"/>
        <end position="4591"/>
    </location>
</feature>
<feature type="region of interest" description="Disordered" evidence="50">
    <location>
        <begin position="2693"/>
        <end position="2898"/>
    </location>
</feature>
<keyword evidence="30" id="KW-0804">Transcription</keyword>
<feature type="compositionally biased region" description="Basic and acidic residues" evidence="50">
    <location>
        <begin position="3708"/>
        <end position="3721"/>
    </location>
</feature>
<feature type="region of interest" description="Disordered" evidence="50">
    <location>
        <begin position="6686"/>
        <end position="6713"/>
    </location>
</feature>
<dbReference type="InterPro" id="IPR030659">
    <property type="entry name" value="SecY_CS"/>
</dbReference>
<dbReference type="InterPro" id="IPR028250">
    <property type="entry name" value="DsbDN"/>
</dbReference>
<dbReference type="SMART" id="SM01390">
    <property type="entry name" value="Ribosomal_S4"/>
    <property type="match status" value="1"/>
</dbReference>
<feature type="compositionally biased region" description="Basic residues" evidence="50">
    <location>
        <begin position="5560"/>
        <end position="5576"/>
    </location>
</feature>
<dbReference type="NCBIfam" id="TIGR00967">
    <property type="entry name" value="3a0501s007"/>
    <property type="match status" value="1"/>
</dbReference>
<dbReference type="SMART" id="SM00304">
    <property type="entry name" value="HAMP"/>
    <property type="match status" value="1"/>
</dbReference>
<evidence type="ECO:0000256" key="41">
    <source>
        <dbReference type="ARBA" id="ARBA00068272"/>
    </source>
</evidence>
<evidence type="ECO:0000256" key="20">
    <source>
        <dbReference type="ARBA" id="ARBA00022692"/>
    </source>
</evidence>
<keyword evidence="17" id="KW-0240">DNA-directed RNA polymerase</keyword>
<evidence type="ECO:0000256" key="6">
    <source>
        <dbReference type="ARBA" id="ARBA00005751"/>
    </source>
</evidence>
<feature type="transmembrane region" description="Helical" evidence="51">
    <location>
        <begin position="3086"/>
        <end position="3104"/>
    </location>
</feature>
<evidence type="ECO:0000256" key="17">
    <source>
        <dbReference type="ARBA" id="ARBA00022478"/>
    </source>
</evidence>
<feature type="region of interest" description="Disordered" evidence="50">
    <location>
        <begin position="3298"/>
        <end position="3331"/>
    </location>
</feature>
<comment type="catalytic activity">
    <reaction evidence="39">
        <text>RNA(n) + a ribonucleoside 5'-triphosphate = RNA(n+1) + diphosphate</text>
        <dbReference type="Rhea" id="RHEA:21248"/>
        <dbReference type="Rhea" id="RHEA-COMP:14527"/>
        <dbReference type="Rhea" id="RHEA-COMP:17342"/>
        <dbReference type="ChEBI" id="CHEBI:33019"/>
        <dbReference type="ChEBI" id="CHEBI:61557"/>
        <dbReference type="ChEBI" id="CHEBI:140395"/>
        <dbReference type="EC" id="2.7.7.6"/>
    </reaction>
</comment>
<dbReference type="HAMAP" id="MF_00075">
    <property type="entry name" value="IF_1"/>
    <property type="match status" value="1"/>
</dbReference>
<feature type="region of interest" description="Disordered" evidence="50">
    <location>
        <begin position="3971"/>
        <end position="4012"/>
    </location>
</feature>
<dbReference type="Pfam" id="PF00411">
    <property type="entry name" value="Ribosomal_S11"/>
    <property type="match status" value="1"/>
</dbReference>
<dbReference type="FunFam" id="3.30.420.80:FF:000001">
    <property type="entry name" value="30S ribosomal protein S11"/>
    <property type="match status" value="1"/>
</dbReference>
<dbReference type="CDD" id="cd06928">
    <property type="entry name" value="RNAP_alpha_NTD"/>
    <property type="match status" value="1"/>
</dbReference>
<evidence type="ECO:0000256" key="1">
    <source>
        <dbReference type="ARBA" id="ARBA00003004"/>
    </source>
</evidence>
<keyword evidence="18 45" id="KW-0396">Initiation factor</keyword>
<feature type="compositionally biased region" description="Basic and acidic residues" evidence="50">
    <location>
        <begin position="4859"/>
        <end position="4883"/>
    </location>
</feature>
<feature type="region of interest" description="Disordered" evidence="50">
    <location>
        <begin position="5022"/>
        <end position="5054"/>
    </location>
</feature>
<dbReference type="InterPro" id="IPR003660">
    <property type="entry name" value="HAMP_dom"/>
</dbReference>
<evidence type="ECO:0000259" key="52">
    <source>
        <dbReference type="PROSITE" id="PS50832"/>
    </source>
</evidence>
<dbReference type="Gene3D" id="2.170.120.12">
    <property type="entry name" value="DNA-directed RNA polymerase, insert domain"/>
    <property type="match status" value="1"/>
</dbReference>
<dbReference type="InterPro" id="IPR027437">
    <property type="entry name" value="Rbsml_uS13_C"/>
</dbReference>
<dbReference type="GO" id="GO:0009535">
    <property type="term" value="C:chloroplast thylakoid membrane"/>
    <property type="evidence" value="ECO:0007669"/>
    <property type="project" value="UniProtKB-SubCell"/>
</dbReference>
<feature type="region of interest" description="Disordered" evidence="50">
    <location>
        <begin position="4527"/>
        <end position="4546"/>
    </location>
</feature>
<feature type="compositionally biased region" description="Low complexity" evidence="50">
    <location>
        <begin position="2760"/>
        <end position="2780"/>
    </location>
</feature>
<dbReference type="InterPro" id="IPR021131">
    <property type="entry name" value="Ribosomal_uL15/eL18"/>
</dbReference>
<feature type="transmembrane region" description="Helical" evidence="51">
    <location>
        <begin position="5760"/>
        <end position="5781"/>
    </location>
</feature>
<evidence type="ECO:0000256" key="26">
    <source>
        <dbReference type="ARBA" id="ARBA00022980"/>
    </source>
</evidence>
<dbReference type="InterPro" id="IPR036603">
    <property type="entry name" value="RBP11-like"/>
</dbReference>
<feature type="region of interest" description="Disordered" evidence="50">
    <location>
        <begin position="5237"/>
        <end position="5280"/>
    </location>
</feature>
<feature type="compositionally biased region" description="Basic and acidic residues" evidence="50">
    <location>
        <begin position="4837"/>
        <end position="4849"/>
    </location>
</feature>
<dbReference type="FunFam" id="1.10.3370.10:FF:000001">
    <property type="entry name" value="Preprotein translocase subunit SecY"/>
    <property type="match status" value="1"/>
</dbReference>
<evidence type="ECO:0000256" key="45">
    <source>
        <dbReference type="PROSITE-ProRule" id="PRU00181"/>
    </source>
</evidence>
<feature type="compositionally biased region" description="Basic and acidic residues" evidence="50">
    <location>
        <begin position="4708"/>
        <end position="4724"/>
    </location>
</feature>
<evidence type="ECO:0000256" key="50">
    <source>
        <dbReference type="SAM" id="MobiDB-lite"/>
    </source>
</evidence>
<dbReference type="InterPro" id="IPR036097">
    <property type="entry name" value="HisK_dim/P_sf"/>
</dbReference>
<dbReference type="GO" id="GO:0022625">
    <property type="term" value="C:cytosolic large ribosomal subunit"/>
    <property type="evidence" value="ECO:0007669"/>
    <property type="project" value="TreeGrafter"/>
</dbReference>
<feature type="compositionally biased region" description="Low complexity" evidence="50">
    <location>
        <begin position="5087"/>
        <end position="5097"/>
    </location>
</feature>
<feature type="region of interest" description="Disordered" evidence="50">
    <location>
        <begin position="3587"/>
        <end position="3606"/>
    </location>
</feature>
<feature type="compositionally biased region" description="Low complexity" evidence="50">
    <location>
        <begin position="3223"/>
        <end position="3236"/>
    </location>
</feature>
<dbReference type="InterPro" id="IPR030878">
    <property type="entry name" value="Ribosomal_uL15"/>
</dbReference>
<feature type="transmembrane region" description="Helical" evidence="51">
    <location>
        <begin position="212"/>
        <end position="232"/>
    </location>
</feature>
<dbReference type="InterPro" id="IPR036227">
    <property type="entry name" value="Ribosomal_uL15/eL18_sf"/>
</dbReference>
<evidence type="ECO:0000256" key="27">
    <source>
        <dbReference type="ARBA" id="ARBA00022989"/>
    </source>
</evidence>
<evidence type="ECO:0000256" key="7">
    <source>
        <dbReference type="ARBA" id="ARBA00006194"/>
    </source>
</evidence>
<comment type="function">
    <text evidence="4">DNA-dependent RNA polymerase catalyzes the transcription of DNA into RNA using the four ribonucleoside triphosphates as substrates.</text>
</comment>
<feature type="compositionally biased region" description="Basic and acidic residues" evidence="50">
    <location>
        <begin position="4042"/>
        <end position="4058"/>
    </location>
</feature>
<feature type="region of interest" description="Disordered" evidence="50">
    <location>
        <begin position="4028"/>
        <end position="4062"/>
    </location>
</feature>
<comment type="function">
    <text evidence="2">One of the primary rRNA binding proteins, it binds directly to 16S rRNA where it nucleates assembly of the body of the 30S subunit.</text>
</comment>
<dbReference type="Gene3D" id="1.10.8.50">
    <property type="match status" value="1"/>
</dbReference>
<comment type="similarity">
    <text evidence="13">Belongs to the IF-1 family.</text>
</comment>
<feature type="region of interest" description="Disordered" evidence="50">
    <location>
        <begin position="1"/>
        <end position="49"/>
    </location>
</feature>
<feature type="compositionally biased region" description="Low complexity" evidence="50">
    <location>
        <begin position="2107"/>
        <end position="2119"/>
    </location>
</feature>
<dbReference type="NCBIfam" id="NF003698">
    <property type="entry name" value="PRK05309.1"/>
    <property type="match status" value="1"/>
</dbReference>
<dbReference type="CDD" id="cd04451">
    <property type="entry name" value="S1_IF1"/>
    <property type="match status" value="1"/>
</dbReference>
<dbReference type="InterPro" id="IPR023201">
    <property type="entry name" value="SecY_dom_sf"/>
</dbReference>
<dbReference type="NCBIfam" id="TIGR01017">
    <property type="entry name" value="rpsD_bact"/>
    <property type="match status" value="1"/>
</dbReference>
<feature type="compositionally biased region" description="Basic residues" evidence="50">
    <location>
        <begin position="4339"/>
        <end position="4348"/>
    </location>
</feature>
<dbReference type="Gene3D" id="3.90.1030.10">
    <property type="entry name" value="Ribosomal protein L17"/>
    <property type="match status" value="1"/>
</dbReference>
<evidence type="ECO:0000259" key="53">
    <source>
        <dbReference type="PROSITE" id="PS50885"/>
    </source>
</evidence>
<feature type="compositionally biased region" description="Basic and acidic residues" evidence="50">
    <location>
        <begin position="5146"/>
        <end position="5158"/>
    </location>
</feature>
<dbReference type="Pfam" id="PF01433">
    <property type="entry name" value="Peptidase_M1"/>
    <property type="match status" value="1"/>
</dbReference>
<protein>
    <recommendedName>
        <fullName evidence="42">Large ribosomal subunit protein bL17c</fullName>
        <ecNumber evidence="15">2.7.7.6</ecNumber>
    </recommendedName>
    <alternativeName>
        <fullName evidence="37">30S ribosomal protein S4, chloroplastic</fullName>
    </alternativeName>
    <alternativeName>
        <fullName evidence="43">50S ribosomal protein L17, chloroplastic</fullName>
    </alternativeName>
    <alternativeName>
        <fullName evidence="44">CL17</fullName>
    </alternativeName>
    <alternativeName>
        <fullName evidence="33">CpSecY</fullName>
    </alternativeName>
    <alternativeName>
        <fullName evidence="34">Plastid-encoded RNA polymerase subunit alpha</fullName>
    </alternativeName>
    <alternativeName>
        <fullName evidence="38">Protein translocase subunit SecY</fullName>
    </alternativeName>
    <alternativeName>
        <fullName evidence="36">Small ribosomal subunit protein uS11c</fullName>
    </alternativeName>
    <alternativeName>
        <fullName evidence="35">Small ribosomal subunit protein uS4c</fullName>
    </alternativeName>
    <alternativeName>
        <fullName evidence="41">Translation initiation factor IF-1, chloroplastic</fullName>
    </alternativeName>
</protein>
<evidence type="ECO:0000256" key="42">
    <source>
        <dbReference type="ARBA" id="ARBA00072708"/>
    </source>
</evidence>
<dbReference type="HAMAP" id="MF_01465">
    <property type="entry name" value="SecY"/>
    <property type="match status" value="1"/>
</dbReference>
<dbReference type="Pfam" id="PF00672">
    <property type="entry name" value="HAMP"/>
    <property type="match status" value="1"/>
</dbReference>
<feature type="region of interest" description="Disordered" evidence="50">
    <location>
        <begin position="3817"/>
        <end position="3846"/>
    </location>
</feature>
<dbReference type="NCBIfam" id="TIGR01071">
    <property type="entry name" value="rplO_bact"/>
    <property type="match status" value="1"/>
</dbReference>
<name>A0A699GFZ8_TANCI</name>
<dbReference type="PROSITE" id="PS00756">
    <property type="entry name" value="SECY_2"/>
    <property type="match status" value="1"/>
</dbReference>
<evidence type="ECO:0000256" key="44">
    <source>
        <dbReference type="ARBA" id="ARBA00082728"/>
    </source>
</evidence>
<dbReference type="PANTHER" id="PTHR14413">
    <property type="entry name" value="RIBOSOMAL PROTEIN L17"/>
    <property type="match status" value="1"/>
</dbReference>
<dbReference type="GO" id="GO:0000428">
    <property type="term" value="C:DNA-directed RNA polymerase complex"/>
    <property type="evidence" value="ECO:0007669"/>
    <property type="project" value="UniProtKB-KW"/>
</dbReference>
<dbReference type="HAMAP" id="MF_01341">
    <property type="entry name" value="Ribosomal_uL15"/>
    <property type="match status" value="1"/>
</dbReference>
<comment type="subunit">
    <text evidence="14">Component of the 30S ribosomal translation pre-initiation complex which assembles on the 30S ribosome in the order IF-2 and IF-3, IF-1 and N-formylmethionyl-tRNA(fMet); mRNA recruitment can occur at any time during PIC assembly.</text>
</comment>
<dbReference type="SUPFAM" id="SSF46946">
    <property type="entry name" value="S13-like H2TH domain"/>
    <property type="match status" value="1"/>
</dbReference>
<feature type="region of interest" description="Disordered" evidence="50">
    <location>
        <begin position="3202"/>
        <end position="3279"/>
    </location>
</feature>
<comment type="similarity">
    <text evidence="9 49">Belongs to the universal ribosomal protein uL15 family.</text>
</comment>
<sequence>MELNTIQPADGAKHYKRRVGRGIGSGLGKTAGRGHKGQKSRSGGFHKVGFEGGQMPLQRRLPKRGFKSLNATFKAEVRLSDLNNLAVGDVDILVLKQAGVLSVLARDVRVILSGEITKAVNLKGLKVTAGAKAAIEAAGGSLAALFKSQEGGILGMLNMFSGGALARFTVFALGITPYISASIIMQLVSIVSPQMEALKKEGEAGRRKITQYTRYFTVVLATFQALGIAVALESQQGLVLDPGYAFRFVTVVTLLTGTMFVMWLGEQITERGLGNGISIIIFAGIAAGLPGALGGLGSSVSNGSIGAFSAIIIMILVVAVTFFVVFVERGQRKILVNYAKRQVGNKIYGGQTSHLPLKLNMAGVIPPIFASSIILFPATIVGWFTTGADTTNPVVRFLKDLAASMGPGEPIHALLYAVAIVFFCFFYTALVFNSKETADNLKKSGAFVPGIRPGEQTARYIDKILTRLTLAGAIYITLVCLLPEFMVAEWKVPFYFGGTSLLIIVVVTMDFMAQVQNYMQGEILENLPNATFRVKLENGHVVLGHISGKMRMNYIRILPGDKVTVELTPYDLSRVNIPNHQHTVIGLTAIYGVGRPRAKFICAATGIATDKKVKDLDDSELEKLRDEVAKFIVEGDLRRELSMNIKRLMDLGCYRGMRHRKGLPGNHMAKQQSSAAAARVRKKVKKNVAEGIAHVHASFNNTIITITDRQGNALSWATSGGAGFKGSRKSTPFAAQVAAEAAGKVAVECGVKNLEVRIKGPGPGRESAVRALNNLGIKITEIQDVTPVPHNGCRPPKRRRTDLFLKSARRSLDSKCKLDVKPGQHGVKSGARTSDYGNQLREKQKVKRMYGVLERQFRRYFAEADRRKGNTGETLLKLLETRLDNVAYRMGFGSTRAEARQLVSHKAFTVNGQVVNIASYAVKIGDVIAVREKSKKQVRIVEALSLAEQVGMPSWVSVDAKKMEGTFKSLPERNEIANDVNESLIDMYMQNSLLKPRIIDVEALGAGHAKVVMEPFERGYGHTLGNALRRVLLSSMVGYAPTEVTIAGVVHEYSSLDGVQEDVVDMLLNLKGVVFKVHNRDSVTLTLKKEGEGAVLASDIDLPHDVELINPDHVIAHLTAGGKLDMQIKVEKGRGYVPAYRPGQADHQHRNQRRDFAGRSDPSIGPRAGRSTERVRCPGRHRSCCRSTFARTAGRSDPAASSGRSGTDRAFGQLPESRKHLLHWRPDPAFGKRTAENAKPGPQVAQRDQGSSCLARPDPGHEAGKLAACWSGEVICHARLGGYDAIEELGFKHLKGSTMRHRHGLRKLNRTSSHRLAMLRNMTVSLLRHEAIKTTLPKAKELRRVVEPILTLGKVDTLANKRLAFARLRDREIVGKLFSELGPRYATRNGGYLRILKMGFRVGDNAPMAYVELLDRPEATDIDAAPTAEELASRRNDARGLFQAPVAGRLEFRTGVPGGRGALGDVEAHLEQQADVLHAAAEVPVGAHVVGHLVIIVAKIMVDHLGRVAGRFVEVAAARLGVQHRHAHPGEFQLVGAVKAAQFRAAIAFHLSALRLRMLAQQAVHARVAGRDVLDLRRLAPGIDAVDIDVGHRSLERIQRMAGVVLGAQQTALLARGGQEQDRALGRHWQCLIRLGQRQQGGRAGGVVQRAMVDLPGALAGQAGIDAQVVPVRAVDHQLMLELGIAAFDQRHHVVGIDYARLIVHLEAGRALQADRAEVPGDGLFFQRIEVVAGSGQHGLGLVQLDPARHRGRVRIVAFPQQAELLGIAPAAHHVPRIRGRPGFVDDDGRFRAQPGGDLVLVGPAAVIGHGLALEQRRVELAGVGWIGHGRVVDQHEQGLAAHVHALVVVPAIFRRLHAVADKHEVRPVHADMVGLAGRVGHELLGEGERNRLAGDGVAERRRRRHAAQRHGLHPAAVGVARFEAQLLELLRQRAPGPVQGPCSAQRQAWTTAGDEMVTSCKLHGREKPSDFLEPDKAFRFSATMVDGHTIAVSFQIADGYYMYREQFKFGATGAKIGAPAIPPGKVHFDPTFEKDVETYRKSVTITIPVDVNGAFTLQASGQGCSEKGLCYSPQEYTAQLTGSGSVPLPAAAGKAAATAATATTPAAAADTKSAAVPAVGEGKPAAVSPGRQRSPGSGPQDWQPAGHPAAVCAAGAGPVVYAVRAAHGADFVVNHRGRGRPQQPQARLAAVGDVCAGHGHRLHGAGRGGRPGRRGLVGRAAKSLGTGQLRRADGAAVSVDVRRVRAASAGRAAIETQFRIEPPVVGQAGRRVRDGRDFRLDRRPVRGGAAGRGPGLHQPDARRLHRRQRAVCHGRGHERAADPGGRVGRRLAAQGRALDGCRQALLWRADAGDGPVAGVARAAARGADAGLGRAAGRLRHVPAAQQRQVAGQGARRGGRGAGIAGTGRHAHQDRRAARRAAGAHGRQDRDARFLCRLVRVMQGNGKADVYRSASAGQAGPYPAAAGRCDSQRCGRQGHAETLRSVRPAGDYFLRCAGPRDCRLARDRVSECGQVLAVAGAVAISLSRRQTWDSRAGGNRVCSLNRAACGGRGHHRGGNHRNHGGHACRTPPFAPASAARKTRSAPAVAVACGLRAPWSFLSSCPGVQAPTVWRIRRVPDAGPRGRQPRLALGGHLRHPGLALFWRGALAVLAMLGCILRRGVLGERGVVAALDAILVPEDCLQRLPRPVRRRRPGHVEAAGRVQARPAGAGPESARRRRPHPVPQAARPVHAARDHAHGPQRTAGPHPGPGNGRRRLPAEAVRAARAAGAHPQRPAPQQRHAHRQRRREGAADALFQLDAGPDRAPPAQPGRHRDHAVGRRIPPAQSVPRTPEPRAQPRPAAEPDARPRRRSVRPLDRHPDQPPAPEAGRGCARAANHQDGAQRRLRAGRPGQRGAERVRAFAGSMTGRVFIVLLLGMIASAALTQWLSVGERTRAFERYRDFHAMERAEQLITTADALDVASRPTYMRMAERGTIKLQSLAPTPAVASAAPANAATPAAYANPGATAATAFSTTLQQRLAKGIVLQPLAAPPVECGQPRQSYIFAPSQWGGACEAMVVTLRDGAMLKLSILPPPERPATSFSEFLALLPFLLCVAALAYLVTRMAVRPLKLLAKAAKDLGNDINHPPVVLSGAAEIRQASAAFNAMQARIRQHIMQRTQMLAAITHDLQTPLTRLRLRLEKVHDPELQQRLIDDLSAMQQMRRHRQRPAGGTARPRRHGADGPAAGHAALPGQPDRQRRQVRPPRPRVRRAHCRRGAHRHPRRRSRHRARPDGARVRTVLPDRIVAFARIGRYRTGADHRPQYRRAARRDPGAQQPSGRRPGSDAGGARVLRGAVAVSPRSNSNTKNHRFGMSVQPILPPAVRHYRPLHKATLFAASINSARQIFNNNEKIYDSHAGGHACRRRPWRLRGGAGAARRARGVAGQWHRHADQHGGPASANHQHDCQGAYQGRPVRPGGRPDVLARRPQRARQRGQGRRTGAARPRVAGGRRAPVPARPGLAGPALRGAGRGRHAEKPGRGGARAAGGRHRRVAFGGRGRQLQHHPRADVGPGGRHQCVRRQPGADEHLADHRHPARPDQRRLHLAGVGAGRPAGGPARRRGGRARDAVVHRPGIYRHTDLYRQYGRPGGRRDPCESRVRQPGHGPVAGPVRQCATGVARAQGRAGDPAKRHHQQHPRHVCLCGRWRAVGADGAGQAAACVWRPGGRVRSDRQGARDRGRQAEPAPGRQGARGQHHGAGQDGRRHPQPGLTDEHFRVVYPPSRDGGAAVADAGAGGRAGVFLYSLFHHSGHDLDHVQQYAGQFVAHARVRSQHQHQRSGGRCAGGAAARPAPVAARDDRPAVVPQGQPGRCAGAVHDHAFAVAHAGRTERLRGKPGGAQPVHAARRGAGQRQRPEAFCRAHPRPVRPAQRARPDAGRIAAGHQVGQRQHAAGRAGRPDPDADHPGQSAADESVRICRPDRGRAQWRAGAFKRRGDRGRQFSVGESGRQLQRRTVHRAAGAAPARRQHGAGGRRRARAAAALYIAAAGVGQHQPGERPVGVDPRGDPRRQSDLAPDHRTGGAGDLFVSAPRGCHVHSGRYHADLAAGRAGTAVCVRLQPGQHLAAGHHAGRGAGGRRRHRGAGKHRAPYRAGQKTAAGGIDRLQGNGLYDYFDFRVAGGRVHPDLLHAGRDRPDHARHRAAPPFPGADAGVRHVCADGGAVPGDPEGLFPRGGPGPDPRQHRGVGRYLDVGHAGAAGPRGGRPARRPQCAGRDVVYRRRQYGPHVHGAQAAQRPCRHAAGARQPAQGHPHRARHLRLPEPGAEPAVGRTAVEKPLPVHAAVGQSRRAGRVGAKIPGAVARRSRLPRRHQRYPESRPAGVAQDRPRQGQQPGRGAGRCAHRAVFGLWRAAGVDHLFAGSQLLRDSGGGRRRPPVRQCADQDLGAQQGRPARKTVELCQRGAHRGSYRRQPPGPVAGDYFVVQPGARRAAGPGHGQDRPHGHRYAPAAVHHHQLRRRRGRVPELAGQPGDPDPGRAGRDLCAAGRAVRKLYPPADHPGGAAVGGKKRHHDDRLCPARAAHRGQGAGGRHPRSVRPAVPAHHDDHAGSHHGRAADRAGPGRRRRTAPAAGPGRGGRPDFLAGDHAVHHAGDLSVPGPVQRHGTAQRGGMWCRARNITGARQNQEPAHRPGHHHRLAPGVRAVLPVCAIAAAAKNQVRAQGRGDGLHLAVADHAAKAHAQADHQADAQENRGQAHQADQAGAAHQGYPRACQAHREPAQAGDLRAARAGHHDAAARAGHVRNAVQAPRRARGGQSGAGASASGRVRCRTGHAHRQGQYCRRQRPWRPRRQRYRRRILGRQALEQRGREIPRLEHQLQAQVAAADPRRAGRRERYRDGRGQGNDQDHPQRKTGRFRMGIAPPGAHGQDECAQGRRTGTDGLPAQGNVPRIPALNGCATPSMTRFAPPVAETCRRSKDTDKFATLLYSKFAAEHPAPAYQENWFHAFDQTAEQDLRQRRQGHQQRYPGHPAWHVWFAGPERRRQVLADAHHRHAAGPRQRHHPLQRPRRAGAARSAAPPARLPAAGFRRLSQGQCRSAAQPLCRAQGPDRARRAQGSGRSAAAANQSVGSAQAQPGHVFRRHAPALRHCPGTARCAQAGGRHPVHPHRRRRDRPVPAHGRDRQRPGADPGRAAGRHRHLARQGLAPHGQRRGIAGIPAALQRAAHAPGGRQAANQCVCRQPARRRICCRRSRPGRRIRPALPVAPAPAVGNRTGAGPAGLWRHHQRRRRGGRRHRQCAPQRAHRRGATAGRLHHFLDVHGDHVHCRHRAARCRGGHFRHAVCHTHAQVPVPGGALRRRPAGVRGDLRGDRAGHPDRPPDAVGGRHARGAIAGKCLPVGIRLAGDPQPDVYRRAADAAGSHHAVDDDGVRGRAGVLRAVDRGRRFYARRQQRMGGRAARSVRHPRVRPRHPVFHDGRSQYHVAARGRLPGRQPRAVARCGAGVLCRHAGAVQAAAGRHRPPLVRQGQVGRQRHRARTVYVDPAARAVTLRAALRVRHRLEPVLAHPALRRAGRLQKHAVPGDAAVRHGQLHRRRHPGQPHVRHGRVSDDVPAAANPAGQLQLPLDYRADLLCGRADLPRPPVQDCRCERRAAGAELGAAGGQEPGAGGRGVRLPAGGGADGRLLPADQGRRAGGAGPVPANHPARCDLIVAGAMHFDHNLYNFASLPQLGYSDMNGYGHFLKGWAWFAVYWGCGTLALLVVAQAFWVRGLVQPWRRRLGLAASRLKGTAGVALVLCLTGFAGSGAWIYYNTNVLNKYQPSDVAMDEQARYEKSYRKYKDLPQPSIIDVRADVDIYPAQRRVALRGHYRLENKSAAPLTELHLQRNADVDTRFANLPPHTVTLDDKKLGFSVLQLAQPIAPGAQLDLDFTVAVQHEGFTNKGEADSINLNGTFFNDTEFFPRFGYQNARELQDRNERRKRGLGEPQRMAKLEDDKARAYNVFGSTGWINFETTVSTSADQIAIAPGYLQKTWEEGGRRYFHYKMDRPMVGFFAYLSARWNVRKSVWRDVPIEVYYDAKHGYNVDRMIASTKKSLDYYDANFTPYQFRQVRILEFPNYQSFAQSFANTIPYSEAIGFIADLREKDDIDYVFYVTAHELAHQWWGHQVVGANVQGSTMLVESLAQYSALMVMEKEYGRHQLRRFLRYELDAYLRGRGGEVIEELPLYRVENQQYIHYRKGSLVFYRLRDEIGEDAVNRALKRFLQDKGYQQAPYTNSRELIEYLRAEAPADKQALITDLFEKIVFYDNRVTQASAKKRPDGQWDVTMKLHLAKMEADGKGQETARAYDEPVEIGIFARAPGAKEADEKVLYLEKRLLRGSDPVVTVTVKDQPFDVGVDPYNKMIDRVDRLPDGRAGCRAAPAAIRAIGPQTEQGTDQRGAGAGLAASVATAQAVRCRHLAAAEPAAGAVAAAGGRHRGVKASGLTAAGAIDLAEQMLASWPAAPAAFQRRELASLFLAAGEPGSALVQWLRLPASERLPDDGLDTALVDLLNQLQGKPDESYLIAAQVAAQSGLERLYAIDDHTSDKPTDDQKAAGAAIMKAWDNPATAQRTRDDKALQGDASAAGVLAMYRAYNDAGQAALIFRSDFGAALEEPSAPHYGRGYVTYWETRNLRMAANIREALMPPGGRMLVVVGASHKFYLEAYLNQMHDVPANAATPTCRPIPPRRASARSNARSARPAQRASWRASAPIAAASWWPVRGARWPSWPTIPLPPNGLSNRPVVPLHKGLTLTQRQAPTCLHAGSEEHIDVVENRPDQPLATVIAQQITMLTRQIDQASALRARLADLQQQLAQGQEPELASWLTTLELMTMYDKYFSQEELKQLPLYNAADAVKVAWEALVDAVRALMVSGAGPEDPRAQALAQQWMTMVVRDTAANPALFAKLNAMHEQEPLVQDETGISPAVMQFVIAASSARKLAIYRQYLNDDEFAFVRANIGKRASEWPPLVAQVQGAMDQGVAPDAPEAQALARHWYDLFRSFAGDNPATQQKIRTALTNEPGLTDDGFVTAAMRDYVRTAMVAMAALRPS</sequence>
<dbReference type="FunFam" id="2.170.120.12:FF:000001">
    <property type="entry name" value="DNA-directed RNA polymerase subunit alpha"/>
    <property type="match status" value="1"/>
</dbReference>
<dbReference type="InterPro" id="IPR001912">
    <property type="entry name" value="Ribosomal_uS4_N"/>
</dbReference>
<dbReference type="NCBIfam" id="TIGR00059">
    <property type="entry name" value="L17"/>
    <property type="match status" value="1"/>
</dbReference>
<comment type="similarity">
    <text evidence="6">Belongs to the SecY/SEC61-alpha family.</text>
</comment>
<dbReference type="InterPro" id="IPR036986">
    <property type="entry name" value="S4_RNA-bd_sf"/>
</dbReference>
<comment type="similarity">
    <text evidence="10">Belongs to the universal ribosomal protein uS4 family.</text>
</comment>
<dbReference type="Gene3D" id="1.10.390.10">
    <property type="entry name" value="Neutral Protease Domain 2"/>
    <property type="match status" value="1"/>
</dbReference>
<keyword evidence="29 51" id="KW-0472">Membrane</keyword>
<dbReference type="NCBIfam" id="TIGR00008">
    <property type="entry name" value="infA"/>
    <property type="match status" value="1"/>
</dbReference>
<feature type="compositionally biased region" description="Low complexity" evidence="50">
    <location>
        <begin position="5045"/>
        <end position="5054"/>
    </location>
</feature>
<dbReference type="PANTHER" id="PTHR14413:SF16">
    <property type="entry name" value="LARGE RIBOSOMAL SUBUNIT PROTEIN BL17M"/>
    <property type="match status" value="1"/>
</dbReference>
<feature type="compositionally biased region" description="Basic and acidic residues" evidence="50">
    <location>
        <begin position="5337"/>
        <end position="5351"/>
    </location>
</feature>
<evidence type="ECO:0000256" key="36">
    <source>
        <dbReference type="ARBA" id="ARBA00035260"/>
    </source>
</evidence>
<dbReference type="InterPro" id="IPR005709">
    <property type="entry name" value="Ribosomal_uS4_bac-type"/>
</dbReference>
<evidence type="ECO:0000256" key="18">
    <source>
        <dbReference type="ARBA" id="ARBA00022540"/>
    </source>
</evidence>
<comment type="function">
    <text evidence="40">The central subunit of the protein translocation channel SecYE. Consists of two halves formed by TMs 1-5 and 6-10. These two domains form a lateral gate at the front which open onto the bilayer between TMs 2 and 7, and are clamped together by SecE at the back. The channel is closed by both a pore ring composed of hydrophobic SecY resides and a short helix (helix 2A) on the extracellular side of the membrane which forms a plug.</text>
</comment>
<comment type="subunit">
    <text evidence="32">Part of the 30S ribosomal subunit. Contacts protein S5. The interaction surface between S4 and S5 is involved in control of translational fidelity.</text>
</comment>
<evidence type="ECO:0000256" key="40">
    <source>
        <dbReference type="ARBA" id="ARBA00055151"/>
    </source>
</evidence>
<keyword evidence="20 51" id="KW-0812">Transmembrane</keyword>
<dbReference type="HAMAP" id="MF_01368">
    <property type="entry name" value="Ribosomal_bL17"/>
    <property type="match status" value="1"/>
</dbReference>
<feature type="region of interest" description="Disordered" evidence="50">
    <location>
        <begin position="5125"/>
        <end position="5184"/>
    </location>
</feature>
<dbReference type="Gene3D" id="3.100.10.10">
    <property type="match status" value="1"/>
</dbReference>
<dbReference type="PROSITE" id="PS50889">
    <property type="entry name" value="S4"/>
    <property type="match status" value="1"/>
</dbReference>
<dbReference type="InterPro" id="IPR011263">
    <property type="entry name" value="DNA-dir_RNA_pol_RpoA/D/Rpb3"/>
</dbReference>
<evidence type="ECO:0000256" key="35">
    <source>
        <dbReference type="ARBA" id="ARBA00035158"/>
    </source>
</evidence>
<feature type="region of interest" description="Disordered" evidence="50">
    <location>
        <begin position="2283"/>
        <end position="2306"/>
    </location>
</feature>
<evidence type="ECO:0000256" key="13">
    <source>
        <dbReference type="ARBA" id="ARBA00010939"/>
    </source>
</evidence>
<evidence type="ECO:0000256" key="31">
    <source>
        <dbReference type="ARBA" id="ARBA00023274"/>
    </source>
</evidence>
<dbReference type="GO" id="GO:0003735">
    <property type="term" value="F:structural constituent of ribosome"/>
    <property type="evidence" value="ECO:0007669"/>
    <property type="project" value="InterPro"/>
</dbReference>
<feature type="region of interest" description="Disordered" evidence="50">
    <location>
        <begin position="4338"/>
        <end position="4374"/>
    </location>
</feature>
<evidence type="ECO:0000256" key="8">
    <source>
        <dbReference type="ARBA" id="ARBA00007123"/>
    </source>
</evidence>
<comment type="subcellular location">
    <subcellularLocation>
        <location evidence="5">Plastid</location>
        <location evidence="5">Chloroplast thylakoid membrane</location>
        <topology evidence="5">Multi-pass membrane protein</topology>
    </subcellularLocation>
</comment>
<evidence type="ECO:0000256" key="10">
    <source>
        <dbReference type="ARBA" id="ARBA00007465"/>
    </source>
</evidence>
<dbReference type="GO" id="GO:0003899">
    <property type="term" value="F:DNA-directed RNA polymerase activity"/>
    <property type="evidence" value="ECO:0007669"/>
    <property type="project" value="UniProtKB-EC"/>
</dbReference>
<comment type="similarity">
    <text evidence="7 48">Belongs to the universal ribosomal protein uS11 family.</text>
</comment>
<dbReference type="Gene3D" id="3.30.420.80">
    <property type="entry name" value="Ribosomal protein S11"/>
    <property type="match status" value="1"/>
</dbReference>
<dbReference type="Gene3D" id="2.60.40.1250">
    <property type="entry name" value="Thiol:disulfide interchange protein DsbD, N-terminal domain"/>
    <property type="match status" value="1"/>
</dbReference>
<dbReference type="InterPro" id="IPR019981">
    <property type="entry name" value="Ribosomal_uS11_bac-type"/>
</dbReference>
<dbReference type="Pfam" id="PF18950">
    <property type="entry name" value="DUF5694"/>
    <property type="match status" value="1"/>
</dbReference>
<dbReference type="FunFam" id="1.10.8.50:FF:000001">
    <property type="entry name" value="30S ribosomal protein S13"/>
    <property type="match status" value="1"/>
</dbReference>
<dbReference type="InterPro" id="IPR006196">
    <property type="entry name" value="RNA-binding_domain_S1_IF1"/>
</dbReference>
<evidence type="ECO:0000256" key="34">
    <source>
        <dbReference type="ARBA" id="ARBA00031776"/>
    </source>
</evidence>
<feature type="region of interest" description="Disordered" evidence="50">
    <location>
        <begin position="4401"/>
        <end position="4430"/>
    </location>
</feature>
<feature type="region of interest" description="Disordered" evidence="50">
    <location>
        <begin position="3623"/>
        <end position="3651"/>
    </location>
</feature>
<dbReference type="FunFam" id="2.40.50.140:FF:000002">
    <property type="entry name" value="Translation initiation factor IF-1"/>
    <property type="match status" value="1"/>
</dbReference>
<keyword evidence="27 51" id="KW-1133">Transmembrane helix</keyword>
<dbReference type="InterPro" id="IPR047859">
    <property type="entry name" value="Ribosomal_bL17_CS"/>
</dbReference>
<dbReference type="PROSITE" id="PS50832">
    <property type="entry name" value="S1_IF1_TYPE"/>
    <property type="match status" value="1"/>
</dbReference>
<feature type="compositionally biased region" description="Low complexity" evidence="50">
    <location>
        <begin position="3479"/>
        <end position="3508"/>
    </location>
</feature>
<feature type="region of interest" description="Disordered" evidence="50">
    <location>
        <begin position="5071"/>
        <end position="5108"/>
    </location>
</feature>
<evidence type="ECO:0000256" key="49">
    <source>
        <dbReference type="RuleBase" id="RU003888"/>
    </source>
</evidence>
<feature type="region of interest" description="Disordered" evidence="50">
    <location>
        <begin position="1137"/>
        <end position="1257"/>
    </location>
</feature>
<dbReference type="Pfam" id="PF01176">
    <property type="entry name" value="eIF-1a"/>
    <property type="match status" value="1"/>
</dbReference>
<comment type="function">
    <text evidence="3">One of the essential components for the initiation of protein synthesis. Stabilizes the binding of IF-2 and IF-3 on the 30S subunit to which N-formylmethionyl-tRNA(fMet) subsequently binds. Helps modulate mRNA selection, yielding the 30S pre-initiation complex (PIC). Upon addition of the 50S ribosomal subunit IF-1, IF-2 and IF-3 are released leaving the mature 70S translation initiation complex.</text>
</comment>
<keyword evidence="16" id="KW-0813">Transport</keyword>
<evidence type="ECO:0000256" key="22">
    <source>
        <dbReference type="ARBA" id="ARBA00022730"/>
    </source>
</evidence>
<feature type="transmembrane region" description="Helical" evidence="51">
    <location>
        <begin position="272"/>
        <end position="293"/>
    </location>
</feature>
<dbReference type="InterPro" id="IPR002208">
    <property type="entry name" value="SecY/SEC61-alpha"/>
</dbReference>
<keyword evidence="23 46" id="KW-0694">RNA-binding</keyword>
<proteinExistence type="inferred from homology"/>
<dbReference type="SUPFAM" id="SSF74863">
    <property type="entry name" value="Thiol:disulfide interchange protein DsbD, N-terminal domain (DsbD-alpha)"/>
    <property type="match status" value="1"/>
</dbReference>
<dbReference type="SUPFAM" id="SSF64263">
    <property type="entry name" value="Prokaryotic ribosomal protein L17"/>
    <property type="match status" value="1"/>
</dbReference>
<evidence type="ECO:0000256" key="11">
    <source>
        <dbReference type="ARBA" id="ARBA00008080"/>
    </source>
</evidence>
<evidence type="ECO:0000256" key="2">
    <source>
        <dbReference type="ARBA" id="ARBA00003866"/>
    </source>
</evidence>
<comment type="similarity">
    <text evidence="11">Belongs to the universal ribosomal protein uS13 family.</text>
</comment>
<dbReference type="InterPro" id="IPR026593">
    <property type="entry name" value="SecY"/>
</dbReference>
<evidence type="ECO:0000256" key="39">
    <source>
        <dbReference type="ARBA" id="ARBA00048552"/>
    </source>
</evidence>
<comment type="caution">
    <text evidence="54">The sequence shown here is derived from an EMBL/GenBank/DDBJ whole genome shotgun (WGS) entry which is preliminary data.</text>
</comment>
<dbReference type="Gene3D" id="2.40.50.140">
    <property type="entry name" value="Nucleic acid-binding proteins"/>
    <property type="match status" value="1"/>
</dbReference>
<dbReference type="Gene3D" id="1.10.1050.10">
    <property type="entry name" value="Ribosomal Protein S4 Delta 41, Chain A, domain 1"/>
    <property type="match status" value="1"/>
</dbReference>
<dbReference type="Pfam" id="PF01479">
    <property type="entry name" value="S4"/>
    <property type="match status" value="1"/>
</dbReference>
<dbReference type="InterPro" id="IPR043749">
    <property type="entry name" value="DUF5694"/>
</dbReference>
<dbReference type="CDD" id="cd00082">
    <property type="entry name" value="HisKA"/>
    <property type="match status" value="1"/>
</dbReference>
<dbReference type="PRINTS" id="PR00303">
    <property type="entry name" value="SECYTRNLCASE"/>
</dbReference>
<feature type="transmembrane region" description="Helical" evidence="51">
    <location>
        <begin position="413"/>
        <end position="432"/>
    </location>
</feature>
<feature type="domain" description="HAMP" evidence="53">
    <location>
        <begin position="3105"/>
        <end position="3157"/>
    </location>
</feature>
<dbReference type="SMART" id="SM00363">
    <property type="entry name" value="S4"/>
    <property type="match status" value="1"/>
</dbReference>
<organism evidence="54">
    <name type="scientific">Tanacetum cinerariifolium</name>
    <name type="common">Dalmatian daisy</name>
    <name type="synonym">Chrysanthemum cinerariifolium</name>
    <dbReference type="NCBI Taxonomy" id="118510"/>
    <lineage>
        <taxon>Eukaryota</taxon>
        <taxon>Viridiplantae</taxon>
        <taxon>Streptophyta</taxon>
        <taxon>Embryophyta</taxon>
        <taxon>Tracheophyta</taxon>
        <taxon>Spermatophyta</taxon>
        <taxon>Magnoliopsida</taxon>
        <taxon>eudicotyledons</taxon>
        <taxon>Gunneridae</taxon>
        <taxon>Pentapetalae</taxon>
        <taxon>asterids</taxon>
        <taxon>campanulids</taxon>
        <taxon>Asterales</taxon>
        <taxon>Asteraceae</taxon>
        <taxon>Asteroideae</taxon>
        <taxon>Anthemideae</taxon>
        <taxon>Anthemidinae</taxon>
        <taxon>Tanacetum</taxon>
    </lineage>
</organism>
<keyword evidence="19" id="KW-0808">Transferase</keyword>
<dbReference type="InterPro" id="IPR036929">
    <property type="entry name" value="DsbDN_sf"/>
</dbReference>
<dbReference type="HAMAP" id="MF_01315">
    <property type="entry name" value="Ribosomal_uS13"/>
    <property type="match status" value="1"/>
</dbReference>
<feature type="region of interest" description="Disordered" evidence="50">
    <location>
        <begin position="5422"/>
        <end position="5445"/>
    </location>
</feature>
<evidence type="ECO:0000256" key="9">
    <source>
        <dbReference type="ARBA" id="ARBA00007320"/>
    </source>
</evidence>
<feature type="transmembrane region" description="Helical" evidence="51">
    <location>
        <begin position="168"/>
        <end position="191"/>
    </location>
</feature>
<dbReference type="SMART" id="SM00662">
    <property type="entry name" value="RPOLD"/>
    <property type="match status" value="1"/>
</dbReference>
<dbReference type="GO" id="GO:0046983">
    <property type="term" value="F:protein dimerization activity"/>
    <property type="evidence" value="ECO:0007669"/>
    <property type="project" value="InterPro"/>
</dbReference>
<dbReference type="Pfam" id="PF00828">
    <property type="entry name" value="Ribosomal_L27A"/>
    <property type="match status" value="1"/>
</dbReference>
<dbReference type="SUPFAM" id="SSF53137">
    <property type="entry name" value="Translational machinery components"/>
    <property type="match status" value="1"/>
</dbReference>
<dbReference type="PROSITE" id="PS00475">
    <property type="entry name" value="RIBOSOMAL_L15"/>
    <property type="match status" value="1"/>
</dbReference>
<evidence type="ECO:0000256" key="47">
    <source>
        <dbReference type="RuleBase" id="RU000660"/>
    </source>
</evidence>
<evidence type="ECO:0000256" key="5">
    <source>
        <dbReference type="ARBA" id="ARBA00004454"/>
    </source>
</evidence>
<feature type="region of interest" description="Disordered" evidence="50">
    <location>
        <begin position="4104"/>
        <end position="4133"/>
    </location>
</feature>
<gene>
    <name evidence="54" type="ORF">Tci_000495</name>
</gene>
<feature type="region of interest" description="Disordered" evidence="50">
    <location>
        <begin position="5558"/>
        <end position="5577"/>
    </location>
</feature>
<dbReference type="InterPro" id="IPR004368">
    <property type="entry name" value="TIF_IF1"/>
</dbReference>
<keyword evidence="21" id="KW-0548">Nucleotidyltransferase</keyword>
<dbReference type="Pfam" id="PF00344">
    <property type="entry name" value="SecY"/>
    <property type="match status" value="1"/>
</dbReference>
<dbReference type="SUPFAM" id="SSF52080">
    <property type="entry name" value="Ribosomal proteins L15p and L18e"/>
    <property type="match status" value="1"/>
</dbReference>
<dbReference type="InterPro" id="IPR003661">
    <property type="entry name" value="HisK_dim/P_dom"/>
</dbReference>
<dbReference type="InterPro" id="IPR001892">
    <property type="entry name" value="Ribosomal_uS13"/>
</dbReference>
<evidence type="ECO:0000256" key="46">
    <source>
        <dbReference type="PROSITE-ProRule" id="PRU00182"/>
    </source>
</evidence>
<keyword evidence="31 47" id="KW-0687">Ribonucleoprotein</keyword>
<dbReference type="Gene3D" id="4.10.910.10">
    <property type="entry name" value="30s ribosomal protein s13, domain 2"/>
    <property type="match status" value="1"/>
</dbReference>
<feature type="region of interest" description="Disordered" evidence="50">
    <location>
        <begin position="2107"/>
        <end position="2150"/>
    </location>
</feature>
<evidence type="ECO:0000256" key="29">
    <source>
        <dbReference type="ARBA" id="ARBA00023136"/>
    </source>
</evidence>
<feature type="compositionally biased region" description="Basic residues" evidence="50">
    <location>
        <begin position="4107"/>
        <end position="4127"/>
    </location>
</feature>
<evidence type="ECO:0000256" key="30">
    <source>
        <dbReference type="ARBA" id="ARBA00023163"/>
    </source>
</evidence>
<keyword evidence="24 45" id="KW-0648">Protein biosynthesis</keyword>
<keyword evidence="26 47" id="KW-0689">Ribosomal protein</keyword>
<evidence type="ECO:0000256" key="38">
    <source>
        <dbReference type="ARBA" id="ARBA00039733"/>
    </source>
</evidence>
<dbReference type="InterPro" id="IPR014782">
    <property type="entry name" value="Peptidase_M1_dom"/>
</dbReference>
<evidence type="ECO:0000256" key="37">
    <source>
        <dbReference type="ARBA" id="ARBA00035533"/>
    </source>
</evidence>
<dbReference type="GO" id="GO:0015935">
    <property type="term" value="C:small ribosomal subunit"/>
    <property type="evidence" value="ECO:0007669"/>
    <property type="project" value="InterPro"/>
</dbReference>
<dbReference type="InterPro" id="IPR012340">
    <property type="entry name" value="NA-bd_OB-fold"/>
</dbReference>
<evidence type="ECO:0000256" key="24">
    <source>
        <dbReference type="ARBA" id="ARBA00022917"/>
    </source>
</evidence>
<dbReference type="NCBIfam" id="TIGR03632">
    <property type="entry name" value="uS11_bact"/>
    <property type="match status" value="1"/>
</dbReference>
<dbReference type="Gene3D" id="1.10.287.130">
    <property type="match status" value="1"/>
</dbReference>
<feature type="region of interest" description="Disordered" evidence="50">
    <location>
        <begin position="5325"/>
        <end position="5357"/>
    </location>
</feature>
<evidence type="ECO:0000256" key="51">
    <source>
        <dbReference type="SAM" id="Phobius"/>
    </source>
</evidence>
<evidence type="ECO:0000256" key="21">
    <source>
        <dbReference type="ARBA" id="ARBA00022695"/>
    </source>
</evidence>
<dbReference type="GO" id="GO:0003729">
    <property type="term" value="F:mRNA binding"/>
    <property type="evidence" value="ECO:0007669"/>
    <property type="project" value="UniProtKB-ARBA"/>
</dbReference>
<evidence type="ECO:0000256" key="4">
    <source>
        <dbReference type="ARBA" id="ARBA00004026"/>
    </source>
</evidence>
<dbReference type="PROSITE" id="PS01167">
    <property type="entry name" value="RIBOSOMAL_L17"/>
    <property type="match status" value="1"/>
</dbReference>
<accession>A0A699GFZ8</accession>
<feature type="region of interest" description="Disordered" evidence="50">
    <location>
        <begin position="3870"/>
        <end position="3958"/>
    </location>
</feature>
<dbReference type="GO" id="GO:0019843">
    <property type="term" value="F:rRNA binding"/>
    <property type="evidence" value="ECO:0007669"/>
    <property type="project" value="UniProtKB-KW"/>
</dbReference>
<feature type="region of interest" description="Disordered" evidence="50">
    <location>
        <begin position="2384"/>
        <end position="2426"/>
    </location>
</feature>
<dbReference type="InterPro" id="IPR036967">
    <property type="entry name" value="Ribosomal_uS11_sf"/>
</dbReference>
<dbReference type="FunFam" id="3.90.1030.10:FF:000001">
    <property type="entry name" value="50S ribosomal protein L17"/>
    <property type="match status" value="1"/>
</dbReference>
<keyword evidence="25" id="KW-0653">Protein transport</keyword>
<evidence type="ECO:0000256" key="28">
    <source>
        <dbReference type="ARBA" id="ARBA00023010"/>
    </source>
</evidence>
<dbReference type="FunFam" id="3.10.290.10:FF:000001">
    <property type="entry name" value="30S ribosomal protein S4"/>
    <property type="match status" value="1"/>
</dbReference>
<evidence type="ECO:0000256" key="48">
    <source>
        <dbReference type="RuleBase" id="RU003629"/>
    </source>
</evidence>
<feature type="transmembrane region" description="Helical" evidence="51">
    <location>
        <begin position="244"/>
        <end position="265"/>
    </location>
</feature>
<dbReference type="SUPFAM" id="SSF55174">
    <property type="entry name" value="Alpha-L RNA-binding motif"/>
    <property type="match status" value="1"/>
</dbReference>
<feature type="compositionally biased region" description="Basic residues" evidence="50">
    <location>
        <begin position="5135"/>
        <end position="5145"/>
    </location>
</feature>
<feature type="compositionally biased region" description="Basic and acidic residues" evidence="50">
    <location>
        <begin position="1144"/>
        <end position="1158"/>
    </location>
</feature>
<dbReference type="SUPFAM" id="SSF56553">
    <property type="entry name" value="Insert subdomain of RNA polymerase alpha subunit"/>
    <property type="match status" value="1"/>
</dbReference>
<feature type="transmembrane region" description="Helical" evidence="51">
    <location>
        <begin position="305"/>
        <end position="327"/>
    </location>
</feature>
<feature type="compositionally biased region" description="Basic residues" evidence="50">
    <location>
        <begin position="4486"/>
        <end position="4496"/>
    </location>
</feature>
<evidence type="ECO:0000256" key="15">
    <source>
        <dbReference type="ARBA" id="ARBA00012418"/>
    </source>
</evidence>
<dbReference type="GO" id="GO:0015031">
    <property type="term" value="P:protein transport"/>
    <property type="evidence" value="ECO:0007669"/>
    <property type="project" value="UniProtKB-KW"/>
</dbReference>
<evidence type="ECO:0000256" key="43">
    <source>
        <dbReference type="ARBA" id="ARBA00077677"/>
    </source>
</evidence>
<dbReference type="SUPFAM" id="SSF55486">
    <property type="entry name" value="Metalloproteases ('zincins'), catalytic domain"/>
    <property type="match status" value="1"/>
</dbReference>
<feature type="transmembrane region" description="Helical" evidence="51">
    <location>
        <begin position="5716"/>
        <end position="5739"/>
    </location>
</feature>
<dbReference type="Pfam" id="PF11412">
    <property type="entry name" value="DsbD_N"/>
    <property type="match status" value="1"/>
</dbReference>
<feature type="transmembrane region" description="Helical" evidence="51">
    <location>
        <begin position="2911"/>
        <end position="2931"/>
    </location>
</feature>
<dbReference type="Pfam" id="PF01000">
    <property type="entry name" value="RNA_pol_A_bac"/>
    <property type="match status" value="1"/>
</dbReference>
<feature type="compositionally biased region" description="Low complexity" evidence="50">
    <location>
        <begin position="6696"/>
        <end position="6713"/>
    </location>
</feature>
<comment type="similarity">
    <text evidence="12 47">Belongs to the bacterial ribosomal protein bL17 family.</text>
</comment>
<feature type="domain" description="S1-like" evidence="52">
    <location>
        <begin position="519"/>
        <end position="577"/>
    </location>
</feature>
<dbReference type="InterPro" id="IPR001971">
    <property type="entry name" value="Ribosomal_uS11"/>
</dbReference>
<dbReference type="Gene3D" id="1.10.3370.10">
    <property type="entry name" value="SecY subunit domain"/>
    <property type="match status" value="1"/>
</dbReference>
<dbReference type="NCBIfam" id="NF003717">
    <property type="entry name" value="PRK05327.1"/>
    <property type="match status" value="1"/>
</dbReference>
<evidence type="ECO:0000256" key="25">
    <source>
        <dbReference type="ARBA" id="ARBA00022927"/>
    </source>
</evidence>
<dbReference type="SUPFAM" id="SSF55257">
    <property type="entry name" value="RBP11-like subunits of RNA polymerase"/>
    <property type="match status" value="1"/>
</dbReference>
<feature type="compositionally biased region" description="Basic residues" evidence="50">
    <location>
        <begin position="5431"/>
        <end position="5443"/>
    </location>
</feature>
<dbReference type="InterPro" id="IPR002942">
    <property type="entry name" value="S4_RNA-bd"/>
</dbReference>
<dbReference type="GO" id="GO:0000155">
    <property type="term" value="F:phosphorelay sensor kinase activity"/>
    <property type="evidence" value="ECO:0007669"/>
    <property type="project" value="InterPro"/>
</dbReference>
<dbReference type="InterPro" id="IPR005749">
    <property type="entry name" value="Ribosomal_uL15_bac-type"/>
</dbReference>
<feature type="compositionally biased region" description="Basic residues" evidence="50">
    <location>
        <begin position="5023"/>
        <end position="5044"/>
    </location>
</feature>
<dbReference type="SUPFAM" id="SSF50249">
    <property type="entry name" value="Nucleic acid-binding proteins"/>
    <property type="match status" value="1"/>
</dbReference>
<dbReference type="InterPro" id="IPR011262">
    <property type="entry name" value="DNA-dir_RNA_pol_insert"/>
</dbReference>
<feature type="compositionally biased region" description="Basic residues" evidence="50">
    <location>
        <begin position="4800"/>
        <end position="4832"/>
    </location>
</feature>
<dbReference type="Pfam" id="PF01196">
    <property type="entry name" value="Ribosomal_L17"/>
    <property type="match status" value="1"/>
</dbReference>
<dbReference type="HAMAP" id="MF_01310">
    <property type="entry name" value="Ribosomal_uS11"/>
    <property type="match status" value="1"/>
</dbReference>
<reference evidence="54" key="1">
    <citation type="journal article" date="2019" name="Sci. Rep.">
        <title>Draft genome of Tanacetum cinerariifolium, the natural source of mosquito coil.</title>
        <authorList>
            <person name="Yamashiro T."/>
            <person name="Shiraishi A."/>
            <person name="Satake H."/>
            <person name="Nakayama K."/>
        </authorList>
    </citation>
    <scope>NUCLEOTIDE SEQUENCE</scope>
</reference>
<evidence type="ECO:0000256" key="12">
    <source>
        <dbReference type="ARBA" id="ARBA00008777"/>
    </source>
</evidence>
<feature type="compositionally biased region" description="Low complexity" evidence="50">
    <location>
        <begin position="2384"/>
        <end position="2394"/>
    </location>
</feature>
<dbReference type="GO" id="GO:0006351">
    <property type="term" value="P:DNA-templated transcription"/>
    <property type="evidence" value="ECO:0007669"/>
    <property type="project" value="InterPro"/>
</dbReference>
<feature type="compositionally biased region" description="Basic residues" evidence="50">
    <location>
        <begin position="3241"/>
        <end position="3271"/>
    </location>
</feature>
<feature type="region of interest" description="Disordered" evidence="50">
    <location>
        <begin position="3706"/>
        <end position="3757"/>
    </location>
</feature>
<dbReference type="InterPro" id="IPR010979">
    <property type="entry name" value="Ribosomal_uS13-like_H2TH"/>
</dbReference>
<feature type="compositionally biased region" description="Basic residues" evidence="50">
    <location>
        <begin position="5254"/>
        <end position="5279"/>
    </location>
</feature>
<dbReference type="EMBL" id="BKCJ010000008">
    <property type="protein sequence ID" value="GEU28517.1"/>
    <property type="molecule type" value="Genomic_DNA"/>
</dbReference>
<evidence type="ECO:0000256" key="16">
    <source>
        <dbReference type="ARBA" id="ARBA00022448"/>
    </source>
</evidence>
<dbReference type="GO" id="GO:0003743">
    <property type="term" value="F:translation initiation factor activity"/>
    <property type="evidence" value="ECO:0007669"/>
    <property type="project" value="UniProtKB-UniRule"/>
</dbReference>
<evidence type="ECO:0000256" key="19">
    <source>
        <dbReference type="ARBA" id="ARBA00022679"/>
    </source>
</evidence>
<feature type="compositionally biased region" description="Basic residues" evidence="50">
    <location>
        <begin position="3467"/>
        <end position="3477"/>
    </location>
</feature>
<dbReference type="InterPro" id="IPR027268">
    <property type="entry name" value="Peptidase_M4/M1_CTD_sf"/>
</dbReference>
<dbReference type="CDD" id="cd00165">
    <property type="entry name" value="S4"/>
    <property type="match status" value="1"/>
</dbReference>
<dbReference type="InterPro" id="IPR001196">
    <property type="entry name" value="Ribosomal_uL15_CS"/>
</dbReference>
<feature type="region of interest" description="Disordered" evidence="50">
    <location>
        <begin position="4624"/>
        <end position="4643"/>
    </location>
</feature>
<evidence type="ECO:0000313" key="54">
    <source>
        <dbReference type="EMBL" id="GEU28517.1"/>
    </source>
</evidence>
<dbReference type="PROSITE" id="PS00054">
    <property type="entry name" value="RIBOSOMAL_S11"/>
    <property type="match status" value="1"/>
</dbReference>
<evidence type="ECO:0000256" key="3">
    <source>
        <dbReference type="ARBA" id="ARBA00003935"/>
    </source>
</evidence>
<evidence type="ECO:0000256" key="32">
    <source>
        <dbReference type="ARBA" id="ARBA00025813"/>
    </source>
</evidence>
<dbReference type="SUPFAM" id="SSF47384">
    <property type="entry name" value="Homodimeric domain of signal transducing histidine kinase"/>
    <property type="match status" value="1"/>
</dbReference>
<keyword evidence="22" id="KW-0699">rRNA-binding</keyword>
<dbReference type="InterPro" id="IPR000456">
    <property type="entry name" value="Ribosomal_bL17"/>
</dbReference>
<feature type="compositionally biased region" description="Low complexity" evidence="50">
    <location>
        <begin position="4728"/>
        <end position="4741"/>
    </location>
</feature>
<comment type="function">
    <text evidence="1">With S5 and S12 plays an important role in translational accuracy.</text>
</comment>
<feature type="compositionally biased region" description="Gly residues" evidence="50">
    <location>
        <begin position="21"/>
        <end position="31"/>
    </location>
</feature>
<evidence type="ECO:0000256" key="23">
    <source>
        <dbReference type="ARBA" id="ARBA00022884"/>
    </source>
</evidence>
<feature type="region of interest" description="Disordered" evidence="50">
    <location>
        <begin position="4556"/>
        <end position="4619"/>
    </location>
</feature>
<dbReference type="InterPro" id="IPR018102">
    <property type="entry name" value="Ribosomal_uS11_CS"/>
</dbReference>
<dbReference type="Gene3D" id="3.10.290.10">
    <property type="entry name" value="RNA-binding S4 domain"/>
    <property type="match status" value="1"/>
</dbReference>
<evidence type="ECO:0000256" key="33">
    <source>
        <dbReference type="ARBA" id="ARBA00031059"/>
    </source>
</evidence>
<feature type="compositionally biased region" description="Low complexity" evidence="50">
    <location>
        <begin position="3824"/>
        <end position="3834"/>
    </location>
</feature>
<feature type="compositionally biased region" description="Basic residues" evidence="50">
    <location>
        <begin position="2409"/>
        <end position="2419"/>
    </location>
</feature>
<feature type="region of interest" description="Disordered" evidence="50">
    <location>
        <begin position="4485"/>
        <end position="4515"/>
    </location>
</feature>
<dbReference type="PROSITE" id="PS50885">
    <property type="entry name" value="HAMP"/>
    <property type="match status" value="1"/>
</dbReference>
<dbReference type="EC" id="2.7.7.6" evidence="15"/>
<feature type="compositionally biased region" description="Basic and acidic residues" evidence="50">
    <location>
        <begin position="3630"/>
        <end position="3639"/>
    </location>
</feature>
<dbReference type="InterPro" id="IPR036643">
    <property type="entry name" value="RNApol_insert_sf"/>
</dbReference>